<gene>
    <name evidence="5" type="ORF">DIABBA_LOCUS6307</name>
</gene>
<keyword evidence="3" id="KW-0732">Signal</keyword>
<dbReference type="PRINTS" id="PR00837">
    <property type="entry name" value="V5TPXLIKE"/>
</dbReference>
<dbReference type="EMBL" id="OU898279">
    <property type="protein sequence ID" value="CAG9832865.1"/>
    <property type="molecule type" value="Genomic_DNA"/>
</dbReference>
<dbReference type="InterPro" id="IPR035940">
    <property type="entry name" value="CAP_sf"/>
</dbReference>
<dbReference type="PANTHER" id="PTHR10334">
    <property type="entry name" value="CYSTEINE-RICH SECRETORY PROTEIN-RELATED"/>
    <property type="match status" value="1"/>
</dbReference>
<dbReference type="SMART" id="SM00198">
    <property type="entry name" value="SCP"/>
    <property type="match status" value="1"/>
</dbReference>
<feature type="chain" id="PRO_5040158092" description="SCP domain-containing protein" evidence="3">
    <location>
        <begin position="22"/>
        <end position="279"/>
    </location>
</feature>
<evidence type="ECO:0000256" key="3">
    <source>
        <dbReference type="SAM" id="SignalP"/>
    </source>
</evidence>
<evidence type="ECO:0000313" key="6">
    <source>
        <dbReference type="Proteomes" id="UP001153709"/>
    </source>
</evidence>
<dbReference type="Proteomes" id="UP001153709">
    <property type="component" value="Chromosome 4"/>
</dbReference>
<dbReference type="Pfam" id="PF00188">
    <property type="entry name" value="CAP"/>
    <property type="match status" value="1"/>
</dbReference>
<dbReference type="CDD" id="cd05380">
    <property type="entry name" value="CAP_euk"/>
    <property type="match status" value="1"/>
</dbReference>
<comment type="subcellular location">
    <subcellularLocation>
        <location evidence="1">Secreted</location>
    </subcellularLocation>
</comment>
<dbReference type="InterPro" id="IPR014044">
    <property type="entry name" value="CAP_dom"/>
</dbReference>
<evidence type="ECO:0000313" key="5">
    <source>
        <dbReference type="EMBL" id="CAG9832865.1"/>
    </source>
</evidence>
<accession>A0A9N9SXS3</accession>
<feature type="signal peptide" evidence="3">
    <location>
        <begin position="1"/>
        <end position="21"/>
    </location>
</feature>
<proteinExistence type="predicted"/>
<evidence type="ECO:0000259" key="4">
    <source>
        <dbReference type="SMART" id="SM00198"/>
    </source>
</evidence>
<evidence type="ECO:0000256" key="2">
    <source>
        <dbReference type="ARBA" id="ARBA00022525"/>
    </source>
</evidence>
<dbReference type="Gene3D" id="3.40.33.10">
    <property type="entry name" value="CAP"/>
    <property type="match status" value="1"/>
</dbReference>
<organism evidence="5 6">
    <name type="scientific">Diabrotica balteata</name>
    <name type="common">Banded cucumber beetle</name>
    <dbReference type="NCBI Taxonomy" id="107213"/>
    <lineage>
        <taxon>Eukaryota</taxon>
        <taxon>Metazoa</taxon>
        <taxon>Ecdysozoa</taxon>
        <taxon>Arthropoda</taxon>
        <taxon>Hexapoda</taxon>
        <taxon>Insecta</taxon>
        <taxon>Pterygota</taxon>
        <taxon>Neoptera</taxon>
        <taxon>Endopterygota</taxon>
        <taxon>Coleoptera</taxon>
        <taxon>Polyphaga</taxon>
        <taxon>Cucujiformia</taxon>
        <taxon>Chrysomeloidea</taxon>
        <taxon>Chrysomelidae</taxon>
        <taxon>Galerucinae</taxon>
        <taxon>Diabroticina</taxon>
        <taxon>Diabroticites</taxon>
        <taxon>Diabrotica</taxon>
    </lineage>
</organism>
<dbReference type="InterPro" id="IPR001283">
    <property type="entry name" value="CRISP-related"/>
</dbReference>
<dbReference type="InterPro" id="IPR002413">
    <property type="entry name" value="V5_allergen-like"/>
</dbReference>
<sequence>MILHIKLTFLIILIISNINYSFDDLRECIDEWPKCDDGTMNVVCSRKGTCRPLDNDCVSLEMDNDFRNHILKEHNSFRNYIASGKEKRSGATSASNMMVLNYDFDLEFTATCTANKCKIERDKCSRTHLFLFVGTNLHRGSSEESQKAAVNDWYSEIVNMEPKFFDKFVFREHLANFTQVVWAKTTHIGCARAHSEDNYYLACNYGPSGNKFYKAVYRQGEPASKCPRYVNKSRKYPNLCGIAHDVNVAINLHDIHDIIYGYIFISLFVVFYSSNCSIF</sequence>
<dbReference type="AlphaFoldDB" id="A0A9N9SXS3"/>
<feature type="domain" description="SCP" evidence="4">
    <location>
        <begin position="65"/>
        <end position="213"/>
    </location>
</feature>
<evidence type="ECO:0000256" key="1">
    <source>
        <dbReference type="ARBA" id="ARBA00004613"/>
    </source>
</evidence>
<name>A0A9N9SXS3_DIABA</name>
<reference evidence="5" key="1">
    <citation type="submission" date="2022-01" db="EMBL/GenBank/DDBJ databases">
        <authorList>
            <person name="King R."/>
        </authorList>
    </citation>
    <scope>NUCLEOTIDE SEQUENCE</scope>
</reference>
<dbReference type="PRINTS" id="PR00838">
    <property type="entry name" value="V5ALLERGEN"/>
</dbReference>
<dbReference type="GO" id="GO:0005576">
    <property type="term" value="C:extracellular region"/>
    <property type="evidence" value="ECO:0007669"/>
    <property type="project" value="UniProtKB-SubCell"/>
</dbReference>
<protein>
    <recommendedName>
        <fullName evidence="4">SCP domain-containing protein</fullName>
    </recommendedName>
</protein>
<keyword evidence="6" id="KW-1185">Reference proteome</keyword>
<dbReference type="SUPFAM" id="SSF55797">
    <property type="entry name" value="PR-1-like"/>
    <property type="match status" value="1"/>
</dbReference>
<keyword evidence="2" id="KW-0964">Secreted</keyword>
<dbReference type="OrthoDB" id="414826at2759"/>